<keyword evidence="2" id="KW-1185">Reference proteome</keyword>
<comment type="caution">
    <text evidence="1">The sequence shown here is derived from an EMBL/GenBank/DDBJ whole genome shotgun (WGS) entry which is preliminary data.</text>
</comment>
<proteinExistence type="predicted"/>
<accession>A0ABU5BYP7</accession>
<evidence type="ECO:0000313" key="1">
    <source>
        <dbReference type="EMBL" id="MDX9687909.1"/>
    </source>
</evidence>
<gene>
    <name evidence="1" type="ORF">RED13_002352</name>
</gene>
<dbReference type="Proteomes" id="UP001281217">
    <property type="component" value="Unassembled WGS sequence"/>
</dbReference>
<organism evidence="1 2">
    <name type="scientific">Halopseudomonas formosensis</name>
    <dbReference type="NCBI Taxonomy" id="1002526"/>
    <lineage>
        <taxon>Bacteria</taxon>
        <taxon>Pseudomonadati</taxon>
        <taxon>Pseudomonadota</taxon>
        <taxon>Gammaproteobacteria</taxon>
        <taxon>Pseudomonadales</taxon>
        <taxon>Pseudomonadaceae</taxon>
        <taxon>Halopseudomonas</taxon>
    </lineage>
</organism>
<name>A0ABU5BYP7_9GAMM</name>
<reference evidence="2" key="1">
    <citation type="submission" date="2023-07" db="EMBL/GenBank/DDBJ databases">
        <authorList>
            <person name="de Witt J."/>
        </authorList>
    </citation>
    <scope>NUCLEOTIDE SEQUENCE [LARGE SCALE GENOMIC DNA]</scope>
    <source>
        <strain evidence="2">FZJ</strain>
    </source>
</reference>
<dbReference type="RefSeq" id="WP_320331527.1">
    <property type="nucleotide sequence ID" value="NZ_JAVRDO010000005.1"/>
</dbReference>
<sequence>MLTDRFPPLMLGQSSRSAIGRTVDQQLWIKMASALAAALFLSGYEAAAGQTDKTAGVAGEQNIIIHMNEPVSGLLERTPSTFSADCLQPAKVCWYRFRKPFSSGNLPSVTVMDGVAPLIVLDDTAGMTIVIEQELGNEIRDISFSVRGLPDNTLHSANKDNIYRLIQGLMKQGWDHMYHFPAPRIPGDQAAQIANARSHSLAHPWFDPRYEASLEYWIKFQNSYHWHFHKNGHYLNLKVRREDSETEPLEAGTYLTSLELMTEESYWRKHFEHEQKVQWKELLPELLEHYRRQRANHEEQARAAGIRIEHSYHDPYIHVLAKQNDN</sequence>
<dbReference type="EMBL" id="JAVRDO010000005">
    <property type="protein sequence ID" value="MDX9687909.1"/>
    <property type="molecule type" value="Genomic_DNA"/>
</dbReference>
<evidence type="ECO:0000313" key="2">
    <source>
        <dbReference type="Proteomes" id="UP001281217"/>
    </source>
</evidence>
<protein>
    <submittedName>
        <fullName evidence="1">Uncharacterized protein</fullName>
    </submittedName>
</protein>